<evidence type="ECO:0000313" key="8">
    <source>
        <dbReference type="Proteomes" id="UP001497392"/>
    </source>
</evidence>
<comment type="subunit">
    <text evidence="2">Homodimer.</text>
</comment>
<evidence type="ECO:0000256" key="3">
    <source>
        <dbReference type="ARBA" id="ARBA00022631"/>
    </source>
</evidence>
<dbReference type="Proteomes" id="UP001497392">
    <property type="component" value="Unassembled WGS sequence"/>
</dbReference>
<dbReference type="SUPFAM" id="SSF55031">
    <property type="entry name" value="Bacterial exopeptidase dimerisation domain"/>
    <property type="match status" value="1"/>
</dbReference>
<name>A0ABP1FNH7_9CHLO</name>
<proteinExistence type="predicted"/>
<evidence type="ECO:0000313" key="7">
    <source>
        <dbReference type="EMBL" id="CAL5220155.1"/>
    </source>
</evidence>
<keyword evidence="4" id="KW-0479">Metal-binding</keyword>
<evidence type="ECO:0000256" key="6">
    <source>
        <dbReference type="ARBA" id="ARBA00023211"/>
    </source>
</evidence>
<dbReference type="SUPFAM" id="SSF53187">
    <property type="entry name" value="Zn-dependent exopeptidases"/>
    <property type="match status" value="2"/>
</dbReference>
<evidence type="ECO:0000256" key="1">
    <source>
        <dbReference type="ARBA" id="ARBA00001936"/>
    </source>
</evidence>
<reference evidence="7 8" key="1">
    <citation type="submission" date="2024-06" db="EMBL/GenBank/DDBJ databases">
        <authorList>
            <person name="Kraege A."/>
            <person name="Thomma B."/>
        </authorList>
    </citation>
    <scope>NUCLEOTIDE SEQUENCE [LARGE SCALE GENOMIC DNA]</scope>
</reference>
<dbReference type="Gene3D" id="3.30.70.360">
    <property type="match status" value="1"/>
</dbReference>
<keyword evidence="3" id="KW-0659">Purine metabolism</keyword>
<gene>
    <name evidence="7" type="primary">g2118</name>
    <name evidence="7" type="ORF">VP750_LOCUS1814</name>
</gene>
<protein>
    <submittedName>
        <fullName evidence="7">G2118 protein</fullName>
    </submittedName>
</protein>
<dbReference type="Gene3D" id="3.40.630.10">
    <property type="entry name" value="Zn peptidases"/>
    <property type="match status" value="2"/>
</dbReference>
<accession>A0ABP1FNH7</accession>
<sequence>MVSAAPGDRKYCTSSAVLFIVITLLSIGLSRTYNDDTEQEGPLSPHLLKQILYEETEERIHALGRISDAEGSLVRTFFSPAHIRAASQIRKWMREAGLRTWLDAVGNVHGRVDGRARDAPALILGSHYDTVMDAGKYDGALGIIVAIASVKASILQAALDARIMRPEEVRAAVRESADLGQWLGNKVHKLFSSPLEIVAFSDEEGVRFQTTFLGSRGLTGKLVAEGMLESEDRNGETLSDVLYKHGFQGSEEALARASYTPEQVRGYVEVHMEQGPVLESRGYAIGPVAAIAGQTRLAVSVQGTQGHAGTVPMKVRQDAMTAVAEAVLWIERKCGGGAYSDVHNPPTAGIDAEAEAVEDHADDSLVCTTGSVSLWPGASNVIAGAANFSVDIRCRSDELRHATAQAVRHEVEAICGRRHVNCSTTVKHEAPAAACHPTMIASLVDACRASEQMIEELLGKAEDCEWDCKGELTTHSDTASEAVAEELLQQANCGGRKMSSRWEDGQAPVLVSGAGHDSLPMSGITQMGMLFVRDRGGISHSPLEFVAAEDIAAAAAALYMYLRNELQL</sequence>
<evidence type="ECO:0000256" key="2">
    <source>
        <dbReference type="ARBA" id="ARBA00011738"/>
    </source>
</evidence>
<dbReference type="Pfam" id="PF01546">
    <property type="entry name" value="Peptidase_M20"/>
    <property type="match status" value="1"/>
</dbReference>
<dbReference type="InterPro" id="IPR002933">
    <property type="entry name" value="Peptidase_M20"/>
</dbReference>
<keyword evidence="8" id="KW-1185">Reference proteome</keyword>
<comment type="caution">
    <text evidence="7">The sequence shown here is derived from an EMBL/GenBank/DDBJ whole genome shotgun (WGS) entry which is preliminary data.</text>
</comment>
<dbReference type="PANTHER" id="PTHR32494:SF19">
    <property type="entry name" value="ALLANTOATE DEIMINASE-RELATED"/>
    <property type="match status" value="1"/>
</dbReference>
<dbReference type="EMBL" id="CAXHTA020000003">
    <property type="protein sequence ID" value="CAL5220155.1"/>
    <property type="molecule type" value="Genomic_DNA"/>
</dbReference>
<keyword evidence="5" id="KW-0378">Hydrolase</keyword>
<organism evidence="7 8">
    <name type="scientific">Coccomyxa viridis</name>
    <dbReference type="NCBI Taxonomy" id="1274662"/>
    <lineage>
        <taxon>Eukaryota</taxon>
        <taxon>Viridiplantae</taxon>
        <taxon>Chlorophyta</taxon>
        <taxon>core chlorophytes</taxon>
        <taxon>Trebouxiophyceae</taxon>
        <taxon>Trebouxiophyceae incertae sedis</taxon>
        <taxon>Coccomyxaceae</taxon>
        <taxon>Coccomyxa</taxon>
    </lineage>
</organism>
<keyword evidence="6" id="KW-0464">Manganese</keyword>
<dbReference type="InterPro" id="IPR010158">
    <property type="entry name" value="Amidase_Cbmase"/>
</dbReference>
<comment type="cofactor">
    <cofactor evidence="1">
        <name>Mn(2+)</name>
        <dbReference type="ChEBI" id="CHEBI:29035"/>
    </cofactor>
</comment>
<dbReference type="InterPro" id="IPR036264">
    <property type="entry name" value="Bact_exopeptidase_dim_dom"/>
</dbReference>
<evidence type="ECO:0000256" key="4">
    <source>
        <dbReference type="ARBA" id="ARBA00022723"/>
    </source>
</evidence>
<dbReference type="PANTHER" id="PTHR32494">
    <property type="entry name" value="ALLANTOATE DEIMINASE-RELATED"/>
    <property type="match status" value="1"/>
</dbReference>
<evidence type="ECO:0000256" key="5">
    <source>
        <dbReference type="ARBA" id="ARBA00022801"/>
    </source>
</evidence>